<evidence type="ECO:0000313" key="3">
    <source>
        <dbReference type="EMBL" id="MFD1383544.1"/>
    </source>
</evidence>
<proteinExistence type="predicted"/>
<dbReference type="EMBL" id="JBHTMN010000011">
    <property type="protein sequence ID" value="MFD1383544.1"/>
    <property type="molecule type" value="Genomic_DNA"/>
</dbReference>
<dbReference type="InterPro" id="IPR042262">
    <property type="entry name" value="CN_hydtase_beta_C"/>
</dbReference>
<name>A0ABW4AZY2_9GAMM</name>
<dbReference type="Pfam" id="PF21006">
    <property type="entry name" value="NHase_beta_N"/>
    <property type="match status" value="1"/>
</dbReference>
<evidence type="ECO:0000259" key="2">
    <source>
        <dbReference type="Pfam" id="PF21006"/>
    </source>
</evidence>
<dbReference type="InterPro" id="IPR008990">
    <property type="entry name" value="Elect_transpt_acc-like_dom_sf"/>
</dbReference>
<protein>
    <recommendedName>
        <fullName evidence="2">Nitrile hydratase beta subunit-like N-terminal domain-containing protein</fullName>
    </recommendedName>
</protein>
<dbReference type="Gene3D" id="1.10.472.20">
    <property type="entry name" value="Nitrile hydratase, beta subunit"/>
    <property type="match status" value="1"/>
</dbReference>
<reference evidence="4" key="1">
    <citation type="journal article" date="2019" name="Int. J. Syst. Evol. Microbiol.">
        <title>The Global Catalogue of Microorganisms (GCM) 10K type strain sequencing project: providing services to taxonomists for standard genome sequencing and annotation.</title>
        <authorList>
            <consortium name="The Broad Institute Genomics Platform"/>
            <consortium name="The Broad Institute Genome Sequencing Center for Infectious Disease"/>
            <person name="Wu L."/>
            <person name="Ma J."/>
        </authorList>
    </citation>
    <scope>NUCLEOTIDE SEQUENCE [LARGE SCALE GENOMIC DNA]</scope>
    <source>
        <strain evidence="4">JCM 30774</strain>
    </source>
</reference>
<dbReference type="Proteomes" id="UP001597059">
    <property type="component" value="Unassembled WGS sequence"/>
</dbReference>
<dbReference type="SUPFAM" id="SSF50090">
    <property type="entry name" value="Electron transport accessory proteins"/>
    <property type="match status" value="1"/>
</dbReference>
<evidence type="ECO:0000313" key="4">
    <source>
        <dbReference type="Proteomes" id="UP001597059"/>
    </source>
</evidence>
<dbReference type="RefSeq" id="WP_377366919.1">
    <property type="nucleotide sequence ID" value="NZ_JBHTMN010000011.1"/>
</dbReference>
<keyword evidence="4" id="KW-1185">Reference proteome</keyword>
<feature type="domain" description="Nitrile hydratase beta subunit-like N-terminal" evidence="2">
    <location>
        <begin position="1"/>
        <end position="100"/>
    </location>
</feature>
<evidence type="ECO:0000256" key="1">
    <source>
        <dbReference type="SAM" id="MobiDB-lite"/>
    </source>
</evidence>
<gene>
    <name evidence="3" type="ORF">ACFQ45_09210</name>
</gene>
<dbReference type="InterPro" id="IPR049054">
    <property type="entry name" value="CN_hydtase_beta-like_N"/>
</dbReference>
<feature type="region of interest" description="Disordered" evidence="1">
    <location>
        <begin position="1"/>
        <end position="27"/>
    </location>
</feature>
<sequence>MNSAHDFGGMQCYGPVQNDHGKEPPFKEDWERRTFAIHMLVQLEGMMYPDECRHEMEKMDPVHYLESPYYEHWLYATEQLLLSKGILTQEELTQRVAELKELGEDK</sequence>
<accession>A0ABW4AZY2</accession>
<organism evidence="3 4">
    <name type="scientific">Rhodanobacter aciditrophus</name>
    <dbReference type="NCBI Taxonomy" id="1623218"/>
    <lineage>
        <taxon>Bacteria</taxon>
        <taxon>Pseudomonadati</taxon>
        <taxon>Pseudomonadota</taxon>
        <taxon>Gammaproteobacteria</taxon>
        <taxon>Lysobacterales</taxon>
        <taxon>Rhodanobacteraceae</taxon>
        <taxon>Rhodanobacter</taxon>
    </lineage>
</organism>
<comment type="caution">
    <text evidence="3">The sequence shown here is derived from an EMBL/GenBank/DDBJ whole genome shotgun (WGS) entry which is preliminary data.</text>
</comment>